<dbReference type="EMBL" id="CP016027">
    <property type="protein sequence ID" value="ANJ67557.1"/>
    <property type="molecule type" value="Genomic_DNA"/>
</dbReference>
<dbReference type="STRING" id="1860122.A9404_09290"/>
<protein>
    <recommendedName>
        <fullName evidence="4">Thioredoxin domain-containing protein</fullName>
    </recommendedName>
</protein>
<keyword evidence="1" id="KW-0676">Redox-active center</keyword>
<name>A0A191ZI79_9GAMM</name>
<evidence type="ECO:0000313" key="2">
    <source>
        <dbReference type="EMBL" id="ANJ67557.1"/>
    </source>
</evidence>
<dbReference type="AlphaFoldDB" id="A0A191ZI79"/>
<accession>A0A191ZI79</accession>
<dbReference type="InterPro" id="IPR017937">
    <property type="entry name" value="Thioredoxin_CS"/>
</dbReference>
<dbReference type="SUPFAM" id="SSF52833">
    <property type="entry name" value="Thioredoxin-like"/>
    <property type="match status" value="1"/>
</dbReference>
<reference evidence="2 3" key="1">
    <citation type="submission" date="2016-06" db="EMBL/GenBank/DDBJ databases">
        <title>Insight into the functional genes involving in sulfur oxidation in Pearl River water.</title>
        <authorList>
            <person name="Luo J."/>
            <person name="Tan X."/>
            <person name="Lin W."/>
        </authorList>
    </citation>
    <scope>NUCLEOTIDE SEQUENCE [LARGE SCALE GENOMIC DNA]</scope>
    <source>
        <strain evidence="2 3">LS2</strain>
    </source>
</reference>
<organism evidence="2 3">
    <name type="scientific">Halothiobacillus diazotrophicus</name>
    <dbReference type="NCBI Taxonomy" id="1860122"/>
    <lineage>
        <taxon>Bacteria</taxon>
        <taxon>Pseudomonadati</taxon>
        <taxon>Pseudomonadota</taxon>
        <taxon>Gammaproteobacteria</taxon>
        <taxon>Chromatiales</taxon>
        <taxon>Halothiobacillaceae</taxon>
        <taxon>Halothiobacillus</taxon>
    </lineage>
</organism>
<dbReference type="Proteomes" id="UP000078596">
    <property type="component" value="Chromosome"/>
</dbReference>
<evidence type="ECO:0000313" key="3">
    <source>
        <dbReference type="Proteomes" id="UP000078596"/>
    </source>
</evidence>
<dbReference type="PROSITE" id="PS00194">
    <property type="entry name" value="THIOREDOXIN_1"/>
    <property type="match status" value="1"/>
</dbReference>
<dbReference type="Gene3D" id="3.40.30.10">
    <property type="entry name" value="Glutaredoxin"/>
    <property type="match status" value="1"/>
</dbReference>
<proteinExistence type="predicted"/>
<evidence type="ECO:0008006" key="4">
    <source>
        <dbReference type="Google" id="ProtNLM"/>
    </source>
</evidence>
<dbReference type="KEGG" id="haz:A9404_09290"/>
<keyword evidence="3" id="KW-1185">Reference proteome</keyword>
<dbReference type="InterPro" id="IPR036249">
    <property type="entry name" value="Thioredoxin-like_sf"/>
</dbReference>
<gene>
    <name evidence="2" type="ORF">A9404_09290</name>
</gene>
<evidence type="ECO:0000256" key="1">
    <source>
        <dbReference type="ARBA" id="ARBA00023284"/>
    </source>
</evidence>
<sequence>MAELRDLPRDLAAMKAAKIPMLLFVHASYCPYCQVVDSDFISPMAKDPAYQGKLIVRRLEIDAPGSVLDPRGNSESNRDLARRLGVQLVPVVVFFGPDGQAIGAPITGVTVPDFYPYYLQQGIELAERCVKTPDPQQCTPKKRADRRVL</sequence>
<dbReference type="Pfam" id="PF13899">
    <property type="entry name" value="Thioredoxin_7"/>
    <property type="match status" value="1"/>
</dbReference>